<proteinExistence type="predicted"/>
<accession>A0A392SXJ3</accession>
<dbReference type="Proteomes" id="UP000265520">
    <property type="component" value="Unassembled WGS sequence"/>
</dbReference>
<evidence type="ECO:0000313" key="1">
    <source>
        <dbReference type="EMBL" id="MCI52620.1"/>
    </source>
</evidence>
<name>A0A392SXJ3_9FABA</name>
<reference evidence="1 2" key="1">
    <citation type="journal article" date="2018" name="Front. Plant Sci.">
        <title>Red Clover (Trifolium pratense) and Zigzag Clover (T. medium) - A Picture of Genomic Similarities and Differences.</title>
        <authorList>
            <person name="Dluhosova J."/>
            <person name="Istvanek J."/>
            <person name="Nedelnik J."/>
            <person name="Repkova J."/>
        </authorList>
    </citation>
    <scope>NUCLEOTIDE SEQUENCE [LARGE SCALE GENOMIC DNA]</scope>
    <source>
        <strain evidence="2">cv. 10/8</strain>
        <tissue evidence="1">Leaf</tissue>
    </source>
</reference>
<organism evidence="1 2">
    <name type="scientific">Trifolium medium</name>
    <dbReference type="NCBI Taxonomy" id="97028"/>
    <lineage>
        <taxon>Eukaryota</taxon>
        <taxon>Viridiplantae</taxon>
        <taxon>Streptophyta</taxon>
        <taxon>Embryophyta</taxon>
        <taxon>Tracheophyta</taxon>
        <taxon>Spermatophyta</taxon>
        <taxon>Magnoliopsida</taxon>
        <taxon>eudicotyledons</taxon>
        <taxon>Gunneridae</taxon>
        <taxon>Pentapetalae</taxon>
        <taxon>rosids</taxon>
        <taxon>fabids</taxon>
        <taxon>Fabales</taxon>
        <taxon>Fabaceae</taxon>
        <taxon>Papilionoideae</taxon>
        <taxon>50 kb inversion clade</taxon>
        <taxon>NPAAA clade</taxon>
        <taxon>Hologalegina</taxon>
        <taxon>IRL clade</taxon>
        <taxon>Trifolieae</taxon>
        <taxon>Trifolium</taxon>
    </lineage>
</organism>
<dbReference type="AlphaFoldDB" id="A0A392SXJ3"/>
<comment type="caution">
    <text evidence="1">The sequence shown here is derived from an EMBL/GenBank/DDBJ whole genome shotgun (WGS) entry which is preliminary data.</text>
</comment>
<dbReference type="EMBL" id="LXQA010450076">
    <property type="protein sequence ID" value="MCI52620.1"/>
    <property type="molecule type" value="Genomic_DNA"/>
</dbReference>
<feature type="non-terminal residue" evidence="1">
    <location>
        <position position="1"/>
    </location>
</feature>
<protein>
    <submittedName>
        <fullName evidence="1">Uncharacterized protein</fullName>
    </submittedName>
</protein>
<keyword evidence="2" id="KW-1185">Reference proteome</keyword>
<sequence length="33" mass="3740">RTTVRFPATAIGRMLKPLDTRTDLRTRLDGPVD</sequence>
<evidence type="ECO:0000313" key="2">
    <source>
        <dbReference type="Proteomes" id="UP000265520"/>
    </source>
</evidence>